<protein>
    <submittedName>
        <fullName evidence="1">Uncharacterized protein</fullName>
    </submittedName>
</protein>
<organism evidence="1 2">
    <name type="scientific">Algoriphagus boritolerans DSM 17298 = JCM 18970</name>
    <dbReference type="NCBI Taxonomy" id="1120964"/>
    <lineage>
        <taxon>Bacteria</taxon>
        <taxon>Pseudomonadati</taxon>
        <taxon>Bacteroidota</taxon>
        <taxon>Cytophagia</taxon>
        <taxon>Cytophagales</taxon>
        <taxon>Cyclobacteriaceae</taxon>
        <taxon>Algoriphagus</taxon>
    </lineage>
</organism>
<dbReference type="EMBL" id="FNVR01000014">
    <property type="protein sequence ID" value="SEG12032.1"/>
    <property type="molecule type" value="Genomic_DNA"/>
</dbReference>
<dbReference type="AlphaFoldDB" id="A0A1H5XJY0"/>
<name>A0A1H5XJY0_9BACT</name>
<keyword evidence="2" id="KW-1185">Reference proteome</keyword>
<sequence length="48" mass="5552">MCVRLSNNDSVRLSGVETGLRLRSVLQEFLHNPTNEITQFVKKFYSSH</sequence>
<evidence type="ECO:0000313" key="2">
    <source>
        <dbReference type="Proteomes" id="UP000236736"/>
    </source>
</evidence>
<reference evidence="2" key="1">
    <citation type="submission" date="2016-10" db="EMBL/GenBank/DDBJ databases">
        <authorList>
            <person name="Varghese N."/>
            <person name="Submissions S."/>
        </authorList>
    </citation>
    <scope>NUCLEOTIDE SEQUENCE [LARGE SCALE GENOMIC DNA]</scope>
    <source>
        <strain evidence="2">DSM 17298</strain>
    </source>
</reference>
<gene>
    <name evidence="1" type="ORF">SAMN03080598_02536</name>
</gene>
<evidence type="ECO:0000313" key="1">
    <source>
        <dbReference type="EMBL" id="SEG12032.1"/>
    </source>
</evidence>
<accession>A0A1H5XJY0</accession>
<dbReference type="Proteomes" id="UP000236736">
    <property type="component" value="Unassembled WGS sequence"/>
</dbReference>
<proteinExistence type="predicted"/>